<proteinExistence type="predicted"/>
<evidence type="ECO:0000256" key="2">
    <source>
        <dbReference type="ARBA" id="ARBA00022475"/>
    </source>
</evidence>
<feature type="transmembrane region" description="Helical" evidence="6">
    <location>
        <begin position="186"/>
        <end position="205"/>
    </location>
</feature>
<reference evidence="9" key="1">
    <citation type="journal article" date="2019" name="Int. J. Syst. Evol. Microbiol.">
        <title>The Global Catalogue of Microorganisms (GCM) 10K type strain sequencing project: providing services to taxonomists for standard genome sequencing and annotation.</title>
        <authorList>
            <consortium name="The Broad Institute Genomics Platform"/>
            <consortium name="The Broad Institute Genome Sequencing Center for Infectious Disease"/>
            <person name="Wu L."/>
            <person name="Ma J."/>
        </authorList>
    </citation>
    <scope>NUCLEOTIDE SEQUENCE [LARGE SCALE GENOMIC DNA]</scope>
    <source>
        <strain evidence="9">KCTC 42644</strain>
    </source>
</reference>
<dbReference type="PANTHER" id="PTHR43124:SF3">
    <property type="entry name" value="CHLORAMPHENICOL EFFLUX PUMP RV0191"/>
    <property type="match status" value="1"/>
</dbReference>
<comment type="subcellular location">
    <subcellularLocation>
        <location evidence="1">Cell membrane</location>
        <topology evidence="1">Multi-pass membrane protein</topology>
    </subcellularLocation>
</comment>
<feature type="transmembrane region" description="Helical" evidence="6">
    <location>
        <begin position="162"/>
        <end position="180"/>
    </location>
</feature>
<feature type="transmembrane region" description="Helical" evidence="6">
    <location>
        <begin position="98"/>
        <end position="116"/>
    </location>
</feature>
<feature type="transmembrane region" description="Helical" evidence="6">
    <location>
        <begin position="128"/>
        <end position="150"/>
    </location>
</feature>
<evidence type="ECO:0000256" key="3">
    <source>
        <dbReference type="ARBA" id="ARBA00022692"/>
    </source>
</evidence>
<evidence type="ECO:0000259" key="7">
    <source>
        <dbReference type="PROSITE" id="PS50850"/>
    </source>
</evidence>
<feature type="transmembrane region" description="Helical" evidence="6">
    <location>
        <begin position="379"/>
        <end position="401"/>
    </location>
</feature>
<dbReference type="SUPFAM" id="SSF103473">
    <property type="entry name" value="MFS general substrate transporter"/>
    <property type="match status" value="1"/>
</dbReference>
<dbReference type="PROSITE" id="PS50850">
    <property type="entry name" value="MFS"/>
    <property type="match status" value="1"/>
</dbReference>
<feature type="domain" description="Major facilitator superfamily (MFS) profile" evidence="7">
    <location>
        <begin position="29"/>
        <end position="403"/>
    </location>
</feature>
<dbReference type="InterPro" id="IPR020846">
    <property type="entry name" value="MFS_dom"/>
</dbReference>
<dbReference type="InterPro" id="IPR050189">
    <property type="entry name" value="MFS_Efflux_Transporters"/>
</dbReference>
<evidence type="ECO:0000313" key="9">
    <source>
        <dbReference type="Proteomes" id="UP001595615"/>
    </source>
</evidence>
<dbReference type="Gene3D" id="1.20.1250.20">
    <property type="entry name" value="MFS general substrate transporter like domains"/>
    <property type="match status" value="1"/>
</dbReference>
<evidence type="ECO:0000256" key="1">
    <source>
        <dbReference type="ARBA" id="ARBA00004651"/>
    </source>
</evidence>
<keyword evidence="3 6" id="KW-0812">Transmembrane</keyword>
<protein>
    <submittedName>
        <fullName evidence="8">MFS transporter</fullName>
    </submittedName>
</protein>
<dbReference type="Pfam" id="PF07690">
    <property type="entry name" value="MFS_1"/>
    <property type="match status" value="1"/>
</dbReference>
<feature type="transmembrane region" description="Helical" evidence="6">
    <location>
        <begin position="226"/>
        <end position="245"/>
    </location>
</feature>
<evidence type="ECO:0000256" key="6">
    <source>
        <dbReference type="SAM" id="Phobius"/>
    </source>
</evidence>
<evidence type="ECO:0000256" key="4">
    <source>
        <dbReference type="ARBA" id="ARBA00022989"/>
    </source>
</evidence>
<feature type="transmembrane region" description="Helical" evidence="6">
    <location>
        <begin position="27"/>
        <end position="48"/>
    </location>
</feature>
<organism evidence="8 9">
    <name type="scientific">Sphingoaurantiacus capsulatus</name>
    <dbReference type="NCBI Taxonomy" id="1771310"/>
    <lineage>
        <taxon>Bacteria</taxon>
        <taxon>Pseudomonadati</taxon>
        <taxon>Pseudomonadota</taxon>
        <taxon>Alphaproteobacteria</taxon>
        <taxon>Sphingomonadales</taxon>
        <taxon>Sphingosinicellaceae</taxon>
        <taxon>Sphingoaurantiacus</taxon>
    </lineage>
</organism>
<dbReference type="Proteomes" id="UP001595615">
    <property type="component" value="Unassembled WGS sequence"/>
</dbReference>
<comment type="caution">
    <text evidence="8">The sequence shown here is derived from an EMBL/GenBank/DDBJ whole genome shotgun (WGS) entry which is preliminary data.</text>
</comment>
<gene>
    <name evidence="8" type="ORF">ACFOMD_09850</name>
</gene>
<dbReference type="InterPro" id="IPR011701">
    <property type="entry name" value="MFS"/>
</dbReference>
<name>A0ABV7XE05_9SPHN</name>
<feature type="transmembrane region" description="Helical" evidence="6">
    <location>
        <begin position="68"/>
        <end position="91"/>
    </location>
</feature>
<evidence type="ECO:0000313" key="8">
    <source>
        <dbReference type="EMBL" id="MFC3712874.1"/>
    </source>
</evidence>
<keyword evidence="9" id="KW-1185">Reference proteome</keyword>
<dbReference type="EMBL" id="JBHRXV010000009">
    <property type="protein sequence ID" value="MFC3712874.1"/>
    <property type="molecule type" value="Genomic_DNA"/>
</dbReference>
<dbReference type="RefSeq" id="WP_380860614.1">
    <property type="nucleotide sequence ID" value="NZ_JBHRXV010000009.1"/>
</dbReference>
<accession>A0ABV7XE05</accession>
<keyword evidence="4 6" id="KW-1133">Transmembrane helix</keyword>
<evidence type="ECO:0000256" key="5">
    <source>
        <dbReference type="ARBA" id="ARBA00023136"/>
    </source>
</evidence>
<dbReference type="PANTHER" id="PTHR43124">
    <property type="entry name" value="PURINE EFFLUX PUMP PBUE"/>
    <property type="match status" value="1"/>
</dbReference>
<keyword evidence="5 6" id="KW-0472">Membrane</keyword>
<keyword evidence="2" id="KW-1003">Cell membrane</keyword>
<feature type="transmembrane region" description="Helical" evidence="6">
    <location>
        <begin position="292"/>
        <end position="321"/>
    </location>
</feature>
<dbReference type="InterPro" id="IPR036259">
    <property type="entry name" value="MFS_trans_sf"/>
</dbReference>
<sequence length="409" mass="44335">MAALIVPADDTEIEDREPDTRPAWRRWLVMFILLTGGIKTTLAFTTVVPALQKIAEHFGSQGDAILGAQFVVTMAPAGMAVAGLFAGWIVARWELRKSLFVGLGLSAITGLSQLFLDDFVVLLVSRFLLGASVVTVDIALTTILAAEFAGKARSRMVGFRQAISSIGTVSTMLFAGWLVQNHGWRSPAWMFLVPAVMLLLCVIAFDKPIAAARQMTSSEKFSVWQLWPIYLLSLLFSVAHTMPSFQMPFLLKEIGVTDAVLISRVPALSAFISIMAAGAFAFVYGRAQRMTLVFAATLMGLGFIGVGNATTYTMILVFIIIEGSGAGWNMPFFQNRLLDRVSPLQRSQAMGLLSSSLFLGHFLNPIVTAPLRHSLGIHGTFIAVGSFLVIGAIAMTLWIAASRNRNTVI</sequence>
<feature type="transmembrane region" description="Helical" evidence="6">
    <location>
        <begin position="265"/>
        <end position="285"/>
    </location>
</feature>